<dbReference type="KEGG" id="bda:FSZ17_21205"/>
<dbReference type="PROSITE" id="PS51257">
    <property type="entry name" value="PROKAR_LIPOPROTEIN"/>
    <property type="match status" value="1"/>
</dbReference>
<evidence type="ECO:0000256" key="1">
    <source>
        <dbReference type="SAM" id="SignalP"/>
    </source>
</evidence>
<reference evidence="3" key="1">
    <citation type="submission" date="2019-08" db="EMBL/GenBank/DDBJ databases">
        <authorList>
            <person name="Zheng X."/>
        </authorList>
    </citation>
    <scope>NUCLEOTIDE SEQUENCE [LARGE SCALE GENOMIC DNA]</scope>
    <source>
        <strain evidence="3">FJAT-25496</strain>
    </source>
</reference>
<sequence length="153" mass="17132">MKIQKSLFIFILTLVLSACNQQTIEDPADPWVNGEYNLSYKEIEDVIEEQGLELKEAVLSNGDFMSELNGVEPKSYRLEGNPLSVYLFPAGAERAEGVKSFEESRTGEELEKYRAYGIENVLVIYVDNANGINAKLSEALGKLNKQITTSIYN</sequence>
<dbReference type="Proteomes" id="UP000321555">
    <property type="component" value="Chromosome"/>
</dbReference>
<keyword evidence="3" id="KW-1185">Reference proteome</keyword>
<evidence type="ECO:0000313" key="2">
    <source>
        <dbReference type="EMBL" id="QED49577.1"/>
    </source>
</evidence>
<proteinExistence type="predicted"/>
<gene>
    <name evidence="2" type="ORF">FSZ17_21205</name>
</gene>
<feature type="chain" id="PRO_5038480746" evidence="1">
    <location>
        <begin position="21"/>
        <end position="153"/>
    </location>
</feature>
<dbReference type="AlphaFoldDB" id="A0A5B8Z9R5"/>
<dbReference type="OrthoDB" id="2867369at2"/>
<dbReference type="RefSeq" id="WP_057773135.1">
    <property type="nucleotide sequence ID" value="NZ_CP042593.1"/>
</dbReference>
<dbReference type="EMBL" id="CP042593">
    <property type="protein sequence ID" value="QED49577.1"/>
    <property type="molecule type" value="Genomic_DNA"/>
</dbReference>
<evidence type="ECO:0000313" key="3">
    <source>
        <dbReference type="Proteomes" id="UP000321555"/>
    </source>
</evidence>
<feature type="signal peptide" evidence="1">
    <location>
        <begin position="1"/>
        <end position="20"/>
    </location>
</feature>
<accession>A0A5B8Z9R5</accession>
<organism evidence="2 3">
    <name type="scientific">Cytobacillus dafuensis</name>
    <name type="common">Bacillus dafuensis</name>
    <dbReference type="NCBI Taxonomy" id="1742359"/>
    <lineage>
        <taxon>Bacteria</taxon>
        <taxon>Bacillati</taxon>
        <taxon>Bacillota</taxon>
        <taxon>Bacilli</taxon>
        <taxon>Bacillales</taxon>
        <taxon>Bacillaceae</taxon>
        <taxon>Cytobacillus</taxon>
    </lineage>
</organism>
<protein>
    <submittedName>
        <fullName evidence="2">Uncharacterized protein</fullName>
    </submittedName>
</protein>
<name>A0A5B8Z9R5_CYTDA</name>
<keyword evidence="1" id="KW-0732">Signal</keyword>